<dbReference type="InterPro" id="IPR006311">
    <property type="entry name" value="TAT_signal"/>
</dbReference>
<dbReference type="Gene3D" id="3.40.190.10">
    <property type="entry name" value="Periplasmic binding protein-like II"/>
    <property type="match status" value="1"/>
</dbReference>
<dbReference type="Proteomes" id="UP001519290">
    <property type="component" value="Unassembled WGS sequence"/>
</dbReference>
<comment type="caution">
    <text evidence="1">The sequence shown here is derived from an EMBL/GenBank/DDBJ whole genome shotgun (WGS) entry which is preliminary data.</text>
</comment>
<gene>
    <name evidence="1" type="ORF">JOF43_001024</name>
</gene>
<evidence type="ECO:0000313" key="2">
    <source>
        <dbReference type="Proteomes" id="UP001519290"/>
    </source>
</evidence>
<proteinExistence type="predicted"/>
<reference evidence="1 2" key="1">
    <citation type="submission" date="2021-03" db="EMBL/GenBank/DDBJ databases">
        <title>Sequencing the genomes of 1000 actinobacteria strains.</title>
        <authorList>
            <person name="Klenk H.-P."/>
        </authorList>
    </citation>
    <scope>NUCLEOTIDE SEQUENCE [LARGE SCALE GENOMIC DNA]</scope>
    <source>
        <strain evidence="1 2">DSM 14566</strain>
    </source>
</reference>
<keyword evidence="2" id="KW-1185">Reference proteome</keyword>
<evidence type="ECO:0000313" key="1">
    <source>
        <dbReference type="EMBL" id="MBP2381067.1"/>
    </source>
</evidence>
<accession>A0ABS4WXY5</accession>
<protein>
    <submittedName>
        <fullName evidence="1">Aldouronate transport system substrate-binding protein</fullName>
    </submittedName>
</protein>
<name>A0ABS4WXY5_9MICO</name>
<dbReference type="PROSITE" id="PS51318">
    <property type="entry name" value="TAT"/>
    <property type="match status" value="1"/>
</dbReference>
<dbReference type="RefSeq" id="WP_209899966.1">
    <property type="nucleotide sequence ID" value="NZ_BAAAJW010000004.1"/>
</dbReference>
<sequence length="549" mass="58677">MTSSTTTSGISRRRVVHGGVGLTAAAGLGPLGLAACSNEGRGGAELGDNADVTRPDHLPFEGVTLDLEGDDEAGISGAMLDYPADPESVVDGPPGDGEDVGFFVMTNTPAPPGRSSNVFWQELEDRLGASTAISVVPTGDFADRFTTTVAGDRLPDVFSFFPGDVPGLPSMLSERAADLTDLLSGGAVAEYPFLANVPPRCWDSSIYGGRIYSVPIPRGIVQSTVLYARQDLVKGEGLEVDVTSLEDFHESCRELTGGNRWALPLVPTGFLRQMFEIPNVWSGDADALVSAFEHERQEDALEAGRKLVEDGLVHPDAFTANIPQRKTWVVGGTCALFWGTLSGWPDFGNFPLPDGFRLRVLRPPLAEGGGAAPVHMGAATHSITSISKKSEDRAAALLEVLNYFAAPFGSAEYLFNSYGLEGVHHELDGTNPILTEKGRRELQLGQKYIAQGPWVHFNPSDSEVTQAMYDVTQELAPTITHNPVEGLYSETQSRKGKQIGTALADLETDILQGREPVSSWADGVATWKKGGGDAMRDEYQQALAEKADG</sequence>
<organism evidence="1 2">
    <name type="scientific">Brachybacterium sacelli</name>
    <dbReference type="NCBI Taxonomy" id="173364"/>
    <lineage>
        <taxon>Bacteria</taxon>
        <taxon>Bacillati</taxon>
        <taxon>Actinomycetota</taxon>
        <taxon>Actinomycetes</taxon>
        <taxon>Micrococcales</taxon>
        <taxon>Dermabacteraceae</taxon>
        <taxon>Brachybacterium</taxon>
    </lineage>
</organism>
<dbReference type="SUPFAM" id="SSF53850">
    <property type="entry name" value="Periplasmic binding protein-like II"/>
    <property type="match status" value="1"/>
</dbReference>
<dbReference type="EMBL" id="JAGIOD010000001">
    <property type="protein sequence ID" value="MBP2381067.1"/>
    <property type="molecule type" value="Genomic_DNA"/>
</dbReference>